<proteinExistence type="predicted"/>
<gene>
    <name evidence="1" type="ORF">MCY_00227</name>
</gene>
<evidence type="ECO:0000313" key="1">
    <source>
        <dbReference type="EMBL" id="EJF87103.1"/>
    </source>
</evidence>
<protein>
    <submittedName>
        <fullName evidence="1">Uncharacterized protein</fullName>
    </submittedName>
</protein>
<name>J0ZG85_9HYPH</name>
<dbReference type="STRING" id="1094556.MCY_00227"/>
<sequence length="42" mass="5032">MGWGALRDVSLKQVRELATQWFFVLHEDQLYIASFKVERECM</sequence>
<dbReference type="HOGENOM" id="CLU_3247771_0_0_5"/>
<keyword evidence="2" id="KW-1185">Reference proteome</keyword>
<accession>J0ZG85</accession>
<reference evidence="1 2" key="1">
    <citation type="submission" date="2012-03" db="EMBL/GenBank/DDBJ databases">
        <title>The Genome Sequence of Bartonella rattimassiliensis 15908.</title>
        <authorList>
            <consortium name="The Broad Institute Genome Sequencing Platform"/>
            <consortium name="The Broad Institute Genome Sequencing Center for Infectious Disease"/>
            <person name="Feldgarden M."/>
            <person name="Kirby J."/>
            <person name="Kosoy M."/>
            <person name="Birtles R."/>
            <person name="Probert W.S."/>
            <person name="Chiaraviglio L."/>
            <person name="Young S.K."/>
            <person name="Zeng Q."/>
            <person name="Gargeya S."/>
            <person name="Fitzgerald M."/>
            <person name="Haas B."/>
            <person name="Abouelleil A."/>
            <person name="Alvarado L."/>
            <person name="Arachchi H.M."/>
            <person name="Berlin A."/>
            <person name="Chapman S.B."/>
            <person name="Gearin G."/>
            <person name="Goldberg J."/>
            <person name="Griggs A."/>
            <person name="Gujja S."/>
            <person name="Hansen M."/>
            <person name="Heiman D."/>
            <person name="Howarth C."/>
            <person name="Larimer J."/>
            <person name="Lui A."/>
            <person name="MacDonald P.J.P."/>
            <person name="McCowen C."/>
            <person name="Montmayeur A."/>
            <person name="Murphy C."/>
            <person name="Neiman D."/>
            <person name="Pearson M."/>
            <person name="Priest M."/>
            <person name="Roberts A."/>
            <person name="Saif S."/>
            <person name="Shea T."/>
            <person name="Sisk P."/>
            <person name="Stolte C."/>
            <person name="Sykes S."/>
            <person name="Wortman J."/>
            <person name="Nusbaum C."/>
            <person name="Birren B."/>
        </authorList>
    </citation>
    <scope>NUCLEOTIDE SEQUENCE [LARGE SCALE GENOMIC DNA]</scope>
    <source>
        <strain evidence="1 2">15908</strain>
    </source>
</reference>
<dbReference type="AlphaFoldDB" id="J0ZG85"/>
<dbReference type="EMBL" id="AILY01000008">
    <property type="protein sequence ID" value="EJF87103.1"/>
    <property type="molecule type" value="Genomic_DNA"/>
</dbReference>
<evidence type="ECO:0000313" key="2">
    <source>
        <dbReference type="Proteomes" id="UP000001077"/>
    </source>
</evidence>
<dbReference type="PATRIC" id="fig|1094556.3.peg.299"/>
<dbReference type="Proteomes" id="UP000001077">
    <property type="component" value="Unassembled WGS sequence"/>
</dbReference>
<comment type="caution">
    <text evidence="1">The sequence shown here is derived from an EMBL/GenBank/DDBJ whole genome shotgun (WGS) entry which is preliminary data.</text>
</comment>
<organism evidence="1 2">
    <name type="scientific">Bartonella rattimassiliensis 15908</name>
    <dbReference type="NCBI Taxonomy" id="1094556"/>
    <lineage>
        <taxon>Bacteria</taxon>
        <taxon>Pseudomonadati</taxon>
        <taxon>Pseudomonadota</taxon>
        <taxon>Alphaproteobacteria</taxon>
        <taxon>Hyphomicrobiales</taxon>
        <taxon>Bartonellaceae</taxon>
        <taxon>Bartonella</taxon>
    </lineage>
</organism>